<accession>A0ABZ2IGC4</accession>
<sequence>MTRKPHRTRPLDRDGDGHDGGSLTGNQTAPMATANGDPNRPDDGPPNAQQTPPEQLDDLADARTTPGDSAEKLEAIEREVDEANAATSKVEDGSDPHASCVHCGEEHPVGVLDHDLCPACVDEAPILNQLDAAMASADDAPDPADTFTAEEIAAGQTPVIQAEGDAAVTAAEVATEIPSNDPLVQIETETAPIAVRARELRLLVESRRLYKSAEGYSATYGAPYVDQATVEGWIQAGLAEDVPTAGICGGIKPTHEARRHLGQLTLGHYAPGTIGAAGEDAA</sequence>
<evidence type="ECO:0000256" key="1">
    <source>
        <dbReference type="SAM" id="MobiDB-lite"/>
    </source>
</evidence>
<protein>
    <submittedName>
        <fullName evidence="2">Uncharacterized protein</fullName>
    </submittedName>
</protein>
<reference evidence="2 3" key="1">
    <citation type="submission" date="2024-02" db="EMBL/GenBank/DDBJ databases">
        <title>Distribution and functional of Brevundimonas-related endobacteria within Verticillium dahliae.</title>
        <authorList>
            <person name="Zeng H."/>
        </authorList>
    </citation>
    <scope>NUCLEOTIDE SEQUENCE [LARGE SCALE GENOMIC DNA]</scope>
    <source>
        <strain evidence="2 3">TRM 44200</strain>
    </source>
</reference>
<dbReference type="Proteomes" id="UP001363460">
    <property type="component" value="Chromosome"/>
</dbReference>
<dbReference type="EMBL" id="CP146369">
    <property type="protein sequence ID" value="WWT55344.1"/>
    <property type="molecule type" value="Genomic_DNA"/>
</dbReference>
<gene>
    <name evidence="2" type="ORF">V8J38_02615</name>
</gene>
<evidence type="ECO:0000313" key="3">
    <source>
        <dbReference type="Proteomes" id="UP001363460"/>
    </source>
</evidence>
<proteinExistence type="predicted"/>
<feature type="compositionally biased region" description="Basic and acidic residues" evidence="1">
    <location>
        <begin position="9"/>
        <end position="19"/>
    </location>
</feature>
<dbReference type="RefSeq" id="WP_338577768.1">
    <property type="nucleotide sequence ID" value="NZ_CP146369.1"/>
</dbReference>
<evidence type="ECO:0000313" key="2">
    <source>
        <dbReference type="EMBL" id="WWT55344.1"/>
    </source>
</evidence>
<keyword evidence="3" id="KW-1185">Reference proteome</keyword>
<feature type="region of interest" description="Disordered" evidence="1">
    <location>
        <begin position="1"/>
        <end position="73"/>
    </location>
</feature>
<name>A0ABZ2IGC4_9CAUL</name>
<organism evidence="2 3">
    <name type="scientific">Brevundimonas olei</name>
    <dbReference type="NCBI Taxonomy" id="657642"/>
    <lineage>
        <taxon>Bacteria</taxon>
        <taxon>Pseudomonadati</taxon>
        <taxon>Pseudomonadota</taxon>
        <taxon>Alphaproteobacteria</taxon>
        <taxon>Caulobacterales</taxon>
        <taxon>Caulobacteraceae</taxon>
        <taxon>Brevundimonas</taxon>
    </lineage>
</organism>